<comment type="caution">
    <text evidence="1">The sequence shown here is derived from an EMBL/GenBank/DDBJ whole genome shotgun (WGS) entry which is preliminary data.</text>
</comment>
<organism evidence="1 2">
    <name type="scientific">Parasediminibacterium paludis</name>
    <dbReference type="NCBI Taxonomy" id="908966"/>
    <lineage>
        <taxon>Bacteria</taxon>
        <taxon>Pseudomonadati</taxon>
        <taxon>Bacteroidota</taxon>
        <taxon>Chitinophagia</taxon>
        <taxon>Chitinophagales</taxon>
        <taxon>Chitinophagaceae</taxon>
        <taxon>Parasediminibacterium</taxon>
    </lineage>
</organism>
<name>A0ABV8Q1L3_9BACT</name>
<keyword evidence="2" id="KW-1185">Reference proteome</keyword>
<dbReference type="RefSeq" id="WP_379015702.1">
    <property type="nucleotide sequence ID" value="NZ_JBHSDC010000029.1"/>
</dbReference>
<dbReference type="Proteomes" id="UP001595906">
    <property type="component" value="Unassembled WGS sequence"/>
</dbReference>
<dbReference type="PROSITE" id="PS51257">
    <property type="entry name" value="PROKAR_LIPOPROTEIN"/>
    <property type="match status" value="1"/>
</dbReference>
<dbReference type="EMBL" id="JBHSDC010000029">
    <property type="protein sequence ID" value="MFC4233430.1"/>
    <property type="molecule type" value="Genomic_DNA"/>
</dbReference>
<protein>
    <submittedName>
        <fullName evidence="1">Uncharacterized protein</fullName>
    </submittedName>
</protein>
<gene>
    <name evidence="1" type="ORF">ACFOW1_16130</name>
</gene>
<evidence type="ECO:0000313" key="2">
    <source>
        <dbReference type="Proteomes" id="UP001595906"/>
    </source>
</evidence>
<proteinExistence type="predicted"/>
<sequence length="199" mass="21792">MKKLIVLAIIVSAVACSKPQKKVLVYAKGTATINESTKTITTTDGAGSDEKTLVLNDKEKTTINIETTNGKAAIEIPTNGYYVVNAKQDTIVGSYQVYGAVKTSKTVITQEALKQSIDSLEQLIQGKNISAANRNFFILPLTAVKVTDNLDAYIVGPFRQVTSLEKVDGKEPEVYRFYSVKEIRETIANLTRLTIAEKK</sequence>
<evidence type="ECO:0000313" key="1">
    <source>
        <dbReference type="EMBL" id="MFC4233430.1"/>
    </source>
</evidence>
<accession>A0ABV8Q1L3</accession>
<reference evidence="2" key="1">
    <citation type="journal article" date="2019" name="Int. J. Syst. Evol. Microbiol.">
        <title>The Global Catalogue of Microorganisms (GCM) 10K type strain sequencing project: providing services to taxonomists for standard genome sequencing and annotation.</title>
        <authorList>
            <consortium name="The Broad Institute Genomics Platform"/>
            <consortium name="The Broad Institute Genome Sequencing Center for Infectious Disease"/>
            <person name="Wu L."/>
            <person name="Ma J."/>
        </authorList>
    </citation>
    <scope>NUCLEOTIDE SEQUENCE [LARGE SCALE GENOMIC DNA]</scope>
    <source>
        <strain evidence="2">CECT 8010</strain>
    </source>
</reference>